<dbReference type="EMBL" id="JAESVB010000001">
    <property type="protein sequence ID" value="MCB8874154.1"/>
    <property type="molecule type" value="Genomic_DNA"/>
</dbReference>
<reference evidence="1" key="1">
    <citation type="journal article" date="2021" name="Microorganisms">
        <title>Acidisoma silvae sp. nov. and Acidisomacellulosilytica sp. nov., Two Acidophilic Bacteria Isolated from Decaying Wood, Hydrolyzing Cellulose and Producing Poly-3-hydroxybutyrate.</title>
        <authorList>
            <person name="Mieszkin S."/>
            <person name="Pouder E."/>
            <person name="Uroz S."/>
            <person name="Simon-Colin C."/>
            <person name="Alain K."/>
        </authorList>
    </citation>
    <scope>NUCLEOTIDE SEQUENCE</scope>
    <source>
        <strain evidence="1">HW T2.11</strain>
    </source>
</reference>
<name>A0A964DXQ9_9PROT</name>
<dbReference type="Gene3D" id="2.60.120.620">
    <property type="entry name" value="q2cbj1_9rhob like domain"/>
    <property type="match status" value="1"/>
</dbReference>
<proteinExistence type="predicted"/>
<evidence type="ECO:0000313" key="2">
    <source>
        <dbReference type="Proteomes" id="UP000708298"/>
    </source>
</evidence>
<evidence type="ECO:0000313" key="1">
    <source>
        <dbReference type="EMBL" id="MCB8874154.1"/>
    </source>
</evidence>
<protein>
    <recommendedName>
        <fullName evidence="3">Fe2OG dioxygenase domain-containing protein</fullName>
    </recommendedName>
</protein>
<dbReference type="InterPro" id="IPR012668">
    <property type="entry name" value="CHP02466"/>
</dbReference>
<dbReference type="Pfam" id="PF13759">
    <property type="entry name" value="2OG-FeII_Oxy_5"/>
    <property type="match status" value="1"/>
</dbReference>
<reference evidence="1" key="2">
    <citation type="submission" date="2021-01" db="EMBL/GenBank/DDBJ databases">
        <authorList>
            <person name="Mieszkin S."/>
            <person name="Pouder E."/>
            <person name="Alain K."/>
        </authorList>
    </citation>
    <scope>NUCLEOTIDE SEQUENCE</scope>
    <source>
        <strain evidence="1">HW T2.11</strain>
    </source>
</reference>
<dbReference type="NCBIfam" id="TIGR02466">
    <property type="entry name" value="TIGR02466 family protein"/>
    <property type="match status" value="1"/>
</dbReference>
<dbReference type="RefSeq" id="WP_227319805.1">
    <property type="nucleotide sequence ID" value="NZ_JAESVB010000001.1"/>
</dbReference>
<dbReference type="Proteomes" id="UP000708298">
    <property type="component" value="Unassembled WGS sequence"/>
</dbReference>
<dbReference type="AlphaFoldDB" id="A0A964DXQ9"/>
<organism evidence="1 2">
    <name type="scientific">Acidisoma silvae</name>
    <dbReference type="NCBI Taxonomy" id="2802396"/>
    <lineage>
        <taxon>Bacteria</taxon>
        <taxon>Pseudomonadati</taxon>
        <taxon>Pseudomonadota</taxon>
        <taxon>Alphaproteobacteria</taxon>
        <taxon>Acetobacterales</taxon>
        <taxon>Acidocellaceae</taxon>
        <taxon>Acidisoma</taxon>
    </lineage>
</organism>
<keyword evidence="2" id="KW-1185">Reference proteome</keyword>
<comment type="caution">
    <text evidence="1">The sequence shown here is derived from an EMBL/GenBank/DDBJ whole genome shotgun (WGS) entry which is preliminary data.</text>
</comment>
<evidence type="ECO:0008006" key="3">
    <source>
        <dbReference type="Google" id="ProtNLM"/>
    </source>
</evidence>
<sequence>MARVEINIRGLFATPVAAVELPDAAARNAELRRIILDRRASHPSVQASNAGGWHSDRDILDWGGAGMTEVIAAAKQVANRMTADRAGQPLHPNWTVQAWANVNGPGDGNIAHYHPGSFWSGTYYVDDGGCADDPSLGGEFEMMDPRGPGPGMYAPALKFAGEDGASVGAGEMIRPRPGLLFLFPSFLFHQVRPYRGQDLRISIAFNLGVSTQGVPTPGVSTPGVSSTASV</sequence>
<accession>A0A964DXQ9</accession>
<gene>
    <name evidence="1" type="ORF">ASILVAE211_03085</name>
</gene>